<dbReference type="Gene3D" id="1.10.510.10">
    <property type="entry name" value="Transferase(Phosphotransferase) domain 1"/>
    <property type="match status" value="1"/>
</dbReference>
<dbReference type="SUPFAM" id="SSF56112">
    <property type="entry name" value="Protein kinase-like (PK-like)"/>
    <property type="match status" value="1"/>
</dbReference>
<dbReference type="InterPro" id="IPR000719">
    <property type="entry name" value="Prot_kinase_dom"/>
</dbReference>
<keyword evidence="2" id="KW-0808">Transferase</keyword>
<comment type="caution">
    <text evidence="2">The sequence shown here is derived from an EMBL/GenBank/DDBJ whole genome shotgun (WGS) entry which is preliminary data.</text>
</comment>
<sequence length="241" mass="27951">MQSTKEPLTLSTMLKGDSRQAYKILAYRRKPLLYVYRASAEGRKYVVKNLIQGEFEYQLNLQKSLSSCPNVRAVVDTAQELKMFIYPYLSEDLLRLSQKRFSKETRRSILRNALNGLADMHDRDILHNGKYIKPNYILMDYEESAEGRVIIKNVQISDLEDTVIVPTGKWLRGPLCGNAIWKCAESCCRSRQNQASDVFSFAIMIIYVMVNEMAFRVNDDQLNAADSWRYILRRHIILFCG</sequence>
<dbReference type="EMBL" id="PDNA01000042">
    <property type="protein sequence ID" value="PGH20109.1"/>
    <property type="molecule type" value="Genomic_DNA"/>
</dbReference>
<dbReference type="STRING" id="1447883.A0A2B7YGA4"/>
<dbReference type="GO" id="GO:0005524">
    <property type="term" value="F:ATP binding"/>
    <property type="evidence" value="ECO:0007669"/>
    <property type="project" value="InterPro"/>
</dbReference>
<name>A0A2B7YGA4_POLH7</name>
<dbReference type="GO" id="GO:0004674">
    <property type="term" value="F:protein serine/threonine kinase activity"/>
    <property type="evidence" value="ECO:0007669"/>
    <property type="project" value="UniProtKB-KW"/>
</dbReference>
<feature type="domain" description="Protein kinase" evidence="1">
    <location>
        <begin position="1"/>
        <end position="241"/>
    </location>
</feature>
<proteinExistence type="predicted"/>
<dbReference type="InterPro" id="IPR011009">
    <property type="entry name" value="Kinase-like_dom_sf"/>
</dbReference>
<keyword evidence="3" id="KW-1185">Reference proteome</keyword>
<dbReference type="AlphaFoldDB" id="A0A2B7YGA4"/>
<keyword evidence="2" id="KW-0723">Serine/threonine-protein kinase</keyword>
<dbReference type="OrthoDB" id="4062651at2759"/>
<accession>A0A2B7YGA4</accession>
<dbReference type="Proteomes" id="UP000224634">
    <property type="component" value="Unassembled WGS sequence"/>
</dbReference>
<evidence type="ECO:0000259" key="1">
    <source>
        <dbReference type="PROSITE" id="PS50011"/>
    </source>
</evidence>
<evidence type="ECO:0000313" key="3">
    <source>
        <dbReference type="Proteomes" id="UP000224634"/>
    </source>
</evidence>
<gene>
    <name evidence="2" type="ORF">AJ80_03677</name>
</gene>
<evidence type="ECO:0000313" key="2">
    <source>
        <dbReference type="EMBL" id="PGH20109.1"/>
    </source>
</evidence>
<dbReference type="Pfam" id="PF00069">
    <property type="entry name" value="Pkinase"/>
    <property type="match status" value="1"/>
</dbReference>
<reference evidence="2 3" key="1">
    <citation type="submission" date="2017-10" db="EMBL/GenBank/DDBJ databases">
        <title>Comparative genomics in systemic dimorphic fungi from Ajellomycetaceae.</title>
        <authorList>
            <person name="Munoz J.F."/>
            <person name="Mcewen J.G."/>
            <person name="Clay O.K."/>
            <person name="Cuomo C.A."/>
        </authorList>
    </citation>
    <scope>NUCLEOTIDE SEQUENCE [LARGE SCALE GENOMIC DNA]</scope>
    <source>
        <strain evidence="2 3">UAMH7299</strain>
    </source>
</reference>
<organism evidence="2 3">
    <name type="scientific">Polytolypa hystricis (strain UAMH7299)</name>
    <dbReference type="NCBI Taxonomy" id="1447883"/>
    <lineage>
        <taxon>Eukaryota</taxon>
        <taxon>Fungi</taxon>
        <taxon>Dikarya</taxon>
        <taxon>Ascomycota</taxon>
        <taxon>Pezizomycotina</taxon>
        <taxon>Eurotiomycetes</taxon>
        <taxon>Eurotiomycetidae</taxon>
        <taxon>Onygenales</taxon>
        <taxon>Onygenales incertae sedis</taxon>
        <taxon>Polytolypa</taxon>
    </lineage>
</organism>
<protein>
    <submittedName>
        <fullName evidence="2">Serine/threonine protein kinase</fullName>
    </submittedName>
</protein>
<keyword evidence="2" id="KW-0418">Kinase</keyword>
<dbReference type="PROSITE" id="PS50011">
    <property type="entry name" value="PROTEIN_KINASE_DOM"/>
    <property type="match status" value="1"/>
</dbReference>